<dbReference type="Proteomes" id="UP000605992">
    <property type="component" value="Unassembled WGS sequence"/>
</dbReference>
<comment type="caution">
    <text evidence="1">The sequence shown here is derived from an EMBL/GenBank/DDBJ whole genome shotgun (WGS) entry which is preliminary data.</text>
</comment>
<keyword evidence="2" id="KW-1185">Reference proteome</keyword>
<proteinExistence type="predicted"/>
<gene>
    <name evidence="1" type="ORF">Pth03_32310</name>
</gene>
<accession>A0A8J3V051</accession>
<reference evidence="1" key="1">
    <citation type="submission" date="2021-01" db="EMBL/GenBank/DDBJ databases">
        <title>Whole genome shotgun sequence of Planotetraspora thailandica NBRC 104271.</title>
        <authorList>
            <person name="Komaki H."/>
            <person name="Tamura T."/>
        </authorList>
    </citation>
    <scope>NUCLEOTIDE SEQUENCE</scope>
    <source>
        <strain evidence="1">NBRC 104271</strain>
    </source>
</reference>
<evidence type="ECO:0000313" key="2">
    <source>
        <dbReference type="Proteomes" id="UP000605992"/>
    </source>
</evidence>
<name>A0A8J3V051_9ACTN</name>
<organism evidence="1 2">
    <name type="scientific">Planotetraspora thailandica</name>
    <dbReference type="NCBI Taxonomy" id="487172"/>
    <lineage>
        <taxon>Bacteria</taxon>
        <taxon>Bacillati</taxon>
        <taxon>Actinomycetota</taxon>
        <taxon>Actinomycetes</taxon>
        <taxon>Streptosporangiales</taxon>
        <taxon>Streptosporangiaceae</taxon>
        <taxon>Planotetraspora</taxon>
    </lineage>
</organism>
<dbReference type="EMBL" id="BOOR01000021">
    <property type="protein sequence ID" value="GII54842.1"/>
    <property type="molecule type" value="Genomic_DNA"/>
</dbReference>
<sequence length="62" mass="6847">MHAASICRAAAIRSRSDPGPMSELTSITGRGPEALDISPYNTLRVIMQKFVGMALDQRRQWS</sequence>
<evidence type="ECO:0000313" key="1">
    <source>
        <dbReference type="EMBL" id="GII54842.1"/>
    </source>
</evidence>
<dbReference type="AlphaFoldDB" id="A0A8J3V051"/>
<protein>
    <submittedName>
        <fullName evidence="1">Uncharacterized protein</fullName>
    </submittedName>
</protein>